<reference evidence="2" key="1">
    <citation type="submission" date="2013-03" db="EMBL/GenBank/DDBJ databases">
        <title>Genome sequence of Chthonomonas calidirosea, the first sequenced genome from the Armatimonadetes phylum (formally candidate division OP10).</title>
        <authorList>
            <person name="Lee K.C.Y."/>
            <person name="Morgan X.C."/>
            <person name="Dunfield P.F."/>
            <person name="Tamas I."/>
            <person name="Houghton K.M."/>
            <person name="Vyssotski M."/>
            <person name="Ryan J.L.J."/>
            <person name="Lagutin K."/>
            <person name="McDonald I.R."/>
            <person name="Stott M.B."/>
        </authorList>
    </citation>
    <scope>NUCLEOTIDE SEQUENCE [LARGE SCALE GENOMIC DNA]</scope>
    <source>
        <strain evidence="2">DSM 23976 / ICMP 18418 / T49</strain>
    </source>
</reference>
<dbReference type="eggNOG" id="COG0438">
    <property type="taxonomic scope" value="Bacteria"/>
</dbReference>
<keyword evidence="1" id="KW-0808">Transferase</keyword>
<keyword evidence="2" id="KW-1185">Reference proteome</keyword>
<dbReference type="OrthoDB" id="787006at2"/>
<dbReference type="PATRIC" id="fig|1303518.3.peg.2864"/>
<dbReference type="STRING" id="454171.CP488_01328"/>
<dbReference type="RefSeq" id="WP_016484053.1">
    <property type="nucleotide sequence ID" value="NC_021487.1"/>
</dbReference>
<evidence type="ECO:0000313" key="1">
    <source>
        <dbReference type="EMBL" id="CCW36547.1"/>
    </source>
</evidence>
<evidence type="ECO:0000313" key="2">
    <source>
        <dbReference type="Proteomes" id="UP000014227"/>
    </source>
</evidence>
<dbReference type="Gene3D" id="3.40.50.2000">
    <property type="entry name" value="Glycogen Phosphorylase B"/>
    <property type="match status" value="2"/>
</dbReference>
<sequence length="376" mass="42241">MVLVCTQSFGINAFGGGPRILRALLTQPPEPVLSVCMGEKPPPPTTLVKELHIPHRPSFGRLEATRFRLYLDRWFTNFKRQQSLLEQVCRDYKANALHAIAHGADFWVSYQVAKALKLPFYITVHDRLEYTHASSPALALMVERLGEVWRNAEARMVISEEMGEGLEALYGKRPWTVVTDGLEGISPLRERPKNSFRIYFAGAIHLSYAATFTALAEALVIVRQQQPEIPVSLTIRGSAVPDSFQHLPVRALPWAPEQEIERDMEQADLLYLPLPFEPKYEMFWRYSLSTKLVTYLGSGLPILYHGPAEAAAGRLLARHQAAVLATSLDPKEVARCLLAAGECAPQVVENAQQLARSRFLLAEQRKRFWATVATGR</sequence>
<dbReference type="GO" id="GO:0016740">
    <property type="term" value="F:transferase activity"/>
    <property type="evidence" value="ECO:0007669"/>
    <property type="project" value="UniProtKB-KW"/>
</dbReference>
<proteinExistence type="predicted"/>
<gene>
    <name evidence="1" type="ORF">CCALI_02759</name>
</gene>
<dbReference type="HOGENOM" id="CLU_690642_0_0_0"/>
<organism evidence="1 2">
    <name type="scientific">Chthonomonas calidirosea (strain DSM 23976 / ICMP 18418 / T49)</name>
    <dbReference type="NCBI Taxonomy" id="1303518"/>
    <lineage>
        <taxon>Bacteria</taxon>
        <taxon>Bacillati</taxon>
        <taxon>Armatimonadota</taxon>
        <taxon>Chthonomonadia</taxon>
        <taxon>Chthonomonadales</taxon>
        <taxon>Chthonomonadaceae</taxon>
        <taxon>Chthonomonas</taxon>
    </lineage>
</organism>
<dbReference type="SUPFAM" id="SSF53756">
    <property type="entry name" value="UDP-Glycosyltransferase/glycogen phosphorylase"/>
    <property type="match status" value="1"/>
</dbReference>
<name>S0EZS3_CHTCT</name>
<accession>S0EZS3</accession>
<dbReference type="KEGG" id="ccz:CCALI_02759"/>
<protein>
    <submittedName>
        <fullName evidence="1">Glycosyl transferases group 1</fullName>
    </submittedName>
</protein>
<dbReference type="AlphaFoldDB" id="S0EZS3"/>
<dbReference type="Proteomes" id="UP000014227">
    <property type="component" value="Chromosome I"/>
</dbReference>
<dbReference type="EMBL" id="HF951689">
    <property type="protein sequence ID" value="CCW36547.1"/>
    <property type="molecule type" value="Genomic_DNA"/>
</dbReference>
<dbReference type="InParanoid" id="S0EZS3"/>